<protein>
    <submittedName>
        <fullName evidence="1">Uncharacterized protein</fullName>
    </submittedName>
</protein>
<dbReference type="EMBL" id="CAWUPB010000913">
    <property type="protein sequence ID" value="CAK7329919.1"/>
    <property type="molecule type" value="Genomic_DNA"/>
</dbReference>
<reference evidence="1 2" key="1">
    <citation type="submission" date="2024-01" db="EMBL/GenBank/DDBJ databases">
        <authorList>
            <person name="Waweru B."/>
        </authorList>
    </citation>
    <scope>NUCLEOTIDE SEQUENCE [LARGE SCALE GENOMIC DNA]</scope>
</reference>
<keyword evidence="2" id="KW-1185">Reference proteome</keyword>
<evidence type="ECO:0000313" key="2">
    <source>
        <dbReference type="Proteomes" id="UP001314170"/>
    </source>
</evidence>
<evidence type="ECO:0000313" key="1">
    <source>
        <dbReference type="EMBL" id="CAK7329919.1"/>
    </source>
</evidence>
<dbReference type="AlphaFoldDB" id="A0AAV1RAE7"/>
<gene>
    <name evidence="1" type="ORF">DCAF_LOCUS7682</name>
</gene>
<accession>A0AAV1RAE7</accession>
<sequence>MDSQIRRLGSLLQSLDLKYLGVLLPVNEPNRRSRRSEEGKEYIIVSVMSRDALDESVRYGTDEAGNWKLCRWRNMYHDTRGDEEIILLPP</sequence>
<dbReference type="Proteomes" id="UP001314170">
    <property type="component" value="Unassembled WGS sequence"/>
</dbReference>
<name>A0AAV1RAE7_9ROSI</name>
<organism evidence="1 2">
    <name type="scientific">Dovyalis caffra</name>
    <dbReference type="NCBI Taxonomy" id="77055"/>
    <lineage>
        <taxon>Eukaryota</taxon>
        <taxon>Viridiplantae</taxon>
        <taxon>Streptophyta</taxon>
        <taxon>Embryophyta</taxon>
        <taxon>Tracheophyta</taxon>
        <taxon>Spermatophyta</taxon>
        <taxon>Magnoliopsida</taxon>
        <taxon>eudicotyledons</taxon>
        <taxon>Gunneridae</taxon>
        <taxon>Pentapetalae</taxon>
        <taxon>rosids</taxon>
        <taxon>fabids</taxon>
        <taxon>Malpighiales</taxon>
        <taxon>Salicaceae</taxon>
        <taxon>Flacourtieae</taxon>
        <taxon>Dovyalis</taxon>
    </lineage>
</organism>
<proteinExistence type="predicted"/>
<comment type="caution">
    <text evidence="1">The sequence shown here is derived from an EMBL/GenBank/DDBJ whole genome shotgun (WGS) entry which is preliminary data.</text>
</comment>